<reference evidence="2 3" key="1">
    <citation type="journal article" date="2014" name="Appl. Environ. Microbiol.">
        <title>Insights into the Microbial Degradation of Rubber and Gutta-Percha by Analysis of the Complete Genome of Nocardia nova SH22a.</title>
        <authorList>
            <person name="Luo Q."/>
            <person name="Hiessl S."/>
            <person name="Poehlein A."/>
            <person name="Daniel R."/>
            <person name="Steinbuchel A."/>
        </authorList>
    </citation>
    <scope>NUCLEOTIDE SEQUENCE [LARGE SCALE GENOMIC DNA]</scope>
    <source>
        <strain evidence="2">SH22a</strain>
    </source>
</reference>
<dbReference type="InterPro" id="IPR029058">
    <property type="entry name" value="AB_hydrolase_fold"/>
</dbReference>
<organism evidence="2 3">
    <name type="scientific">Nocardia nova SH22a</name>
    <dbReference type="NCBI Taxonomy" id="1415166"/>
    <lineage>
        <taxon>Bacteria</taxon>
        <taxon>Bacillati</taxon>
        <taxon>Actinomycetota</taxon>
        <taxon>Actinomycetes</taxon>
        <taxon>Mycobacteriales</taxon>
        <taxon>Nocardiaceae</taxon>
        <taxon>Nocardia</taxon>
    </lineage>
</organism>
<evidence type="ECO:0000313" key="2">
    <source>
        <dbReference type="EMBL" id="AHH18388.1"/>
    </source>
</evidence>
<dbReference type="PIRSF" id="PIRSF029171">
    <property type="entry name" value="Esterase_LipA"/>
    <property type="match status" value="1"/>
</dbReference>
<dbReference type="SUPFAM" id="SSF53474">
    <property type="entry name" value="alpha/beta-Hydrolases"/>
    <property type="match status" value="1"/>
</dbReference>
<feature type="signal peptide" evidence="1">
    <location>
        <begin position="1"/>
        <end position="32"/>
    </location>
</feature>
<dbReference type="PATRIC" id="fig|1415166.3.peg.3694"/>
<dbReference type="RefSeq" id="WP_025349828.1">
    <property type="nucleotide sequence ID" value="NZ_CP006850.1"/>
</dbReference>
<dbReference type="KEGG" id="nno:NONO_c36010"/>
<dbReference type="Gene3D" id="1.10.260.130">
    <property type="match status" value="1"/>
</dbReference>
<name>W5THE3_9NOCA</name>
<dbReference type="InterPro" id="IPR005152">
    <property type="entry name" value="Lipase_secreted"/>
</dbReference>
<dbReference type="GO" id="GO:0004806">
    <property type="term" value="F:triacylglycerol lipase activity"/>
    <property type="evidence" value="ECO:0007669"/>
    <property type="project" value="InterPro"/>
</dbReference>
<accession>W5THE3</accession>
<sequence>MKKLTAIGSVAAGVITVALGATPFAPAPSAHASPDTFYEYTGGQPLSTIAPGTVLDTRTLPYHVFGLATPVTAVQLLYRTTDARQRPSVNVTSVLIPPDAKTGEAVAYQSAYDSLNPADGTSRAIAGDNPVTLTNGEGADFAPFLAQGRPVIVADTEGPTADFLVGPVYGPATLDSIRAATHSAATGLGPQTRIGLLGYSGGGLGTAWTAALAPSYAPDVNAQLVGAALGGLPVNPAQMLRYIAESPLWAGMAPMVIVGLARAYDIDLTSYLTDLGAQFVSEFSRVPLTQVLGQHQGVTWAQMFKAKYGTPAAIAPLAEAMRKVNLGSAPTPTTPMFIGQAANGAMVGANDAQPGIGPGDGVTIAGDVRSLARQYCGTGNDSIVYHQYDTLEHTTAVPGWMAEALPWLNDRFAGISAPGNCPAIAAGNPLTSP</sequence>
<dbReference type="HOGENOM" id="CLU_029538_5_1_11"/>
<dbReference type="eggNOG" id="COG1073">
    <property type="taxonomic scope" value="Bacteria"/>
</dbReference>
<dbReference type="AlphaFoldDB" id="W5THE3"/>
<dbReference type="GO" id="GO:0016042">
    <property type="term" value="P:lipid catabolic process"/>
    <property type="evidence" value="ECO:0007669"/>
    <property type="project" value="InterPro"/>
</dbReference>
<evidence type="ECO:0000256" key="1">
    <source>
        <dbReference type="SAM" id="SignalP"/>
    </source>
</evidence>
<keyword evidence="3" id="KW-1185">Reference proteome</keyword>
<dbReference type="PANTHER" id="PTHR34853:SF1">
    <property type="entry name" value="LIPASE 5"/>
    <property type="match status" value="1"/>
</dbReference>
<dbReference type="STRING" id="1415166.NONO_c36010"/>
<dbReference type="EMBL" id="CP006850">
    <property type="protein sequence ID" value="AHH18388.1"/>
    <property type="molecule type" value="Genomic_DNA"/>
</dbReference>
<keyword evidence="1" id="KW-0732">Signal</keyword>
<protein>
    <submittedName>
        <fullName evidence="2">Putative lipase</fullName>
    </submittedName>
</protein>
<feature type="chain" id="PRO_5004871718" evidence="1">
    <location>
        <begin position="33"/>
        <end position="433"/>
    </location>
</feature>
<dbReference type="Proteomes" id="UP000019150">
    <property type="component" value="Chromosome"/>
</dbReference>
<proteinExistence type="predicted"/>
<dbReference type="Pfam" id="PF03583">
    <property type="entry name" value="LIP"/>
    <property type="match status" value="1"/>
</dbReference>
<evidence type="ECO:0000313" key="3">
    <source>
        <dbReference type="Proteomes" id="UP000019150"/>
    </source>
</evidence>
<gene>
    <name evidence="2" type="ORF">NONO_c36010</name>
</gene>
<dbReference type="Gene3D" id="3.40.50.1820">
    <property type="entry name" value="alpha/beta hydrolase"/>
    <property type="match status" value="1"/>
</dbReference>
<dbReference type="PANTHER" id="PTHR34853">
    <property type="match status" value="1"/>
</dbReference>